<proteinExistence type="predicted"/>
<accession>A0A067SIH0</accession>
<name>A0A067SIH0_GALM3</name>
<dbReference type="Proteomes" id="UP000027222">
    <property type="component" value="Unassembled WGS sequence"/>
</dbReference>
<evidence type="ECO:0000313" key="3">
    <source>
        <dbReference type="Proteomes" id="UP000027222"/>
    </source>
</evidence>
<feature type="signal peptide" evidence="1">
    <location>
        <begin position="1"/>
        <end position="20"/>
    </location>
</feature>
<organism evidence="2 3">
    <name type="scientific">Galerina marginata (strain CBS 339.88)</name>
    <dbReference type="NCBI Taxonomy" id="685588"/>
    <lineage>
        <taxon>Eukaryota</taxon>
        <taxon>Fungi</taxon>
        <taxon>Dikarya</taxon>
        <taxon>Basidiomycota</taxon>
        <taxon>Agaricomycotina</taxon>
        <taxon>Agaricomycetes</taxon>
        <taxon>Agaricomycetidae</taxon>
        <taxon>Agaricales</taxon>
        <taxon>Agaricineae</taxon>
        <taxon>Strophariaceae</taxon>
        <taxon>Galerina</taxon>
    </lineage>
</organism>
<sequence length="262" mass="26156">MKSFVALAVFLATFTGGSMALPTANGAVARRGEGFFFPIWVPPAPPAVGGPITAIGANGGFNYGGNGANGGMIDISKLPGGGAITANGANGGQNYYGDGANGGKISVGRREEDFFFPLWVPPAPPARGAITATGANGGYNYGGNGANGGSISISRREEDSKDLFLPIWFPPAPAAANGPISASGANGGTNYYGNGANGGAISINRRAEAEEDSENFFFPLWFPPAPAAAKGPITASGANGGTNYYGNGANGGKIAISARGEE</sequence>
<evidence type="ECO:0000256" key="1">
    <source>
        <dbReference type="SAM" id="SignalP"/>
    </source>
</evidence>
<keyword evidence="1" id="KW-0732">Signal</keyword>
<dbReference type="STRING" id="685588.A0A067SIH0"/>
<feature type="chain" id="PRO_5001648423" evidence="1">
    <location>
        <begin position="21"/>
        <end position="262"/>
    </location>
</feature>
<dbReference type="AlphaFoldDB" id="A0A067SIH0"/>
<protein>
    <submittedName>
        <fullName evidence="2">Uncharacterized protein</fullName>
    </submittedName>
</protein>
<dbReference type="EMBL" id="KL142396">
    <property type="protein sequence ID" value="KDR70711.1"/>
    <property type="molecule type" value="Genomic_DNA"/>
</dbReference>
<keyword evidence="3" id="KW-1185">Reference proteome</keyword>
<gene>
    <name evidence="2" type="ORF">GALMADRAFT_881522</name>
</gene>
<reference evidence="3" key="1">
    <citation type="journal article" date="2014" name="Proc. Natl. Acad. Sci. U.S.A.">
        <title>Extensive sampling of basidiomycete genomes demonstrates inadequacy of the white-rot/brown-rot paradigm for wood decay fungi.</title>
        <authorList>
            <person name="Riley R."/>
            <person name="Salamov A.A."/>
            <person name="Brown D.W."/>
            <person name="Nagy L.G."/>
            <person name="Floudas D."/>
            <person name="Held B.W."/>
            <person name="Levasseur A."/>
            <person name="Lombard V."/>
            <person name="Morin E."/>
            <person name="Otillar R."/>
            <person name="Lindquist E.A."/>
            <person name="Sun H."/>
            <person name="LaButti K.M."/>
            <person name="Schmutz J."/>
            <person name="Jabbour D."/>
            <person name="Luo H."/>
            <person name="Baker S.E."/>
            <person name="Pisabarro A.G."/>
            <person name="Walton J.D."/>
            <person name="Blanchette R.A."/>
            <person name="Henrissat B."/>
            <person name="Martin F."/>
            <person name="Cullen D."/>
            <person name="Hibbett D.S."/>
            <person name="Grigoriev I.V."/>
        </authorList>
    </citation>
    <scope>NUCLEOTIDE SEQUENCE [LARGE SCALE GENOMIC DNA]</scope>
    <source>
        <strain evidence="3">CBS 339.88</strain>
    </source>
</reference>
<dbReference type="HOGENOM" id="CLU_1061910_0_0_1"/>
<evidence type="ECO:0000313" key="2">
    <source>
        <dbReference type="EMBL" id="KDR70711.1"/>
    </source>
</evidence>